<evidence type="ECO:0000313" key="17">
    <source>
        <dbReference type="Proteomes" id="UP000824782"/>
    </source>
</evidence>
<keyword evidence="10" id="KW-0804">Transcription</keyword>
<dbReference type="FunFam" id="3.30.160.60:FF:002187">
    <property type="entry name" value="RE1-silencing transcription factor"/>
    <property type="match status" value="1"/>
</dbReference>
<keyword evidence="8" id="KW-0862">Zinc</keyword>
<dbReference type="Pfam" id="PF13909">
    <property type="entry name" value="zf-H2C2_5"/>
    <property type="match status" value="1"/>
</dbReference>
<organism evidence="16 17">
    <name type="scientific">Engystomops pustulosus</name>
    <name type="common">Tungara frog</name>
    <name type="synonym">Physalaemus pustulosus</name>
    <dbReference type="NCBI Taxonomy" id="76066"/>
    <lineage>
        <taxon>Eukaryota</taxon>
        <taxon>Metazoa</taxon>
        <taxon>Chordata</taxon>
        <taxon>Craniata</taxon>
        <taxon>Vertebrata</taxon>
        <taxon>Euteleostomi</taxon>
        <taxon>Amphibia</taxon>
        <taxon>Batrachia</taxon>
        <taxon>Anura</taxon>
        <taxon>Neobatrachia</taxon>
        <taxon>Hyloidea</taxon>
        <taxon>Leptodactylidae</taxon>
        <taxon>Leiuperinae</taxon>
        <taxon>Engystomops</taxon>
    </lineage>
</organism>
<reference evidence="16" key="1">
    <citation type="thesis" date="2020" institute="ProQuest LLC" country="789 East Eisenhower Parkway, Ann Arbor, MI, USA">
        <title>Comparative Genomics and Chromosome Evolution.</title>
        <authorList>
            <person name="Mudd A.B."/>
        </authorList>
    </citation>
    <scope>NUCLEOTIDE SEQUENCE</scope>
    <source>
        <strain evidence="16">237g6f4</strain>
        <tissue evidence="16">Blood</tissue>
    </source>
</reference>
<evidence type="ECO:0000256" key="14">
    <source>
        <dbReference type="SAM" id="MobiDB-lite"/>
    </source>
</evidence>
<proteinExistence type="predicted"/>
<feature type="region of interest" description="Disordered" evidence="14">
    <location>
        <begin position="656"/>
        <end position="796"/>
    </location>
</feature>
<feature type="compositionally biased region" description="Basic residues" evidence="14">
    <location>
        <begin position="573"/>
        <end position="591"/>
    </location>
</feature>
<feature type="region of interest" description="Disordered" evidence="14">
    <location>
        <begin position="118"/>
        <end position="175"/>
    </location>
</feature>
<feature type="compositionally biased region" description="Polar residues" evidence="14">
    <location>
        <begin position="728"/>
        <end position="737"/>
    </location>
</feature>
<dbReference type="PROSITE" id="PS50157">
    <property type="entry name" value="ZINC_FINGER_C2H2_2"/>
    <property type="match status" value="5"/>
</dbReference>
<evidence type="ECO:0000256" key="1">
    <source>
        <dbReference type="ARBA" id="ARBA00004123"/>
    </source>
</evidence>
<evidence type="ECO:0000256" key="2">
    <source>
        <dbReference type="ARBA" id="ARBA00004496"/>
    </source>
</evidence>
<feature type="compositionally biased region" description="Basic residues" evidence="14">
    <location>
        <begin position="543"/>
        <end position="554"/>
    </location>
</feature>
<feature type="region of interest" description="Disordered" evidence="14">
    <location>
        <begin position="445"/>
        <end position="472"/>
    </location>
</feature>
<sequence length="796" mass="88654">MAAEIFSGGHLHSSGAAALSFTMATQMVSQPGGNNLFGNGGSFGMGDMYGLHDLSKAEMAAPRLIMLANVALTGEVNSGCCDYSLDEDRQMAELTTVYENSFSESDGERLDLEESNIESESGMFETMEVEPSEVQEAKSDDQQTPPPETRSKAEPGKKPENPPSRTEDKTKSVKSKPFRCRPCQYKAESEEEFVHHIKDHSAKRFIDHDSSKNAQDSGSCSPEEVDFSKGPIRCDRCGYNTNRFDHYLAHLKHHNKASDNERVYKCTICTYTTVSEYHWKKHLRNHFPRIVYSCSQCSYFSDRKNNYIQHIRTHTGERPYQCVMCPYSSSQKTHLTRHMRTHSGEKPFKCEQCSYVASNQHEVTRHARQVHNGPKPLTCPHCNYKTADRSNFKKHVELHVNPRQFLCPVCDYAASKKCNLQYHIKSRHSGCADITMDVSKVKLRTKKGDVAGSDVSSDKKEKENTEAKIEAPEKKSEVKLKAEKEKCLKVKQAAPPVGHITTRSHKPTSSKTEEDTNLDKGKSAKRKASVLLEKPTDVQNTNVKKRRLVQKTKHTHDVPRKAVRAGRCEKKKVSVKKTKHKKTLKNKHKKSTIAPKAATVTKGKSSKSTTEKDSEEVKLDNPVDMNSQIQQAEKSIESVTETVQEKVLDILTTVEDSNLSDEGKIEESTISDVSVSDLNSNLRSPAVEITPETDSLPSEMDSGFNMEKEHETPPAISPVIDEPVAEPQNASDLQPSVDTIPLEKPESVPEVDCSEETSGPPCQETSGPPCQETSGPPCQETSGPPCQETSGPARRD</sequence>
<comment type="subcellular location">
    <subcellularLocation>
        <location evidence="2">Cytoplasm</location>
    </subcellularLocation>
    <subcellularLocation>
        <location evidence="1">Nucleus</location>
    </subcellularLocation>
</comment>
<dbReference type="GO" id="GO:0045944">
    <property type="term" value="P:positive regulation of transcription by RNA polymerase II"/>
    <property type="evidence" value="ECO:0007669"/>
    <property type="project" value="TreeGrafter"/>
</dbReference>
<dbReference type="EMBL" id="WNYA01000001">
    <property type="protein sequence ID" value="KAG8593856.1"/>
    <property type="molecule type" value="Genomic_DNA"/>
</dbReference>
<dbReference type="FunFam" id="3.30.160.60:FF:000805">
    <property type="entry name" value="RE1-silencing transcription factor B"/>
    <property type="match status" value="1"/>
</dbReference>
<keyword evidence="5" id="KW-0479">Metal-binding</keyword>
<feature type="domain" description="C2H2-type" evidence="15">
    <location>
        <begin position="348"/>
        <end position="376"/>
    </location>
</feature>
<keyword evidence="6" id="KW-0677">Repeat</keyword>
<dbReference type="PANTHER" id="PTHR24403">
    <property type="entry name" value="ZINC FINGER PROTEIN"/>
    <property type="match status" value="1"/>
</dbReference>
<evidence type="ECO:0000256" key="11">
    <source>
        <dbReference type="ARBA" id="ARBA00023242"/>
    </source>
</evidence>
<feature type="domain" description="C2H2-type" evidence="15">
    <location>
        <begin position="377"/>
        <end position="404"/>
    </location>
</feature>
<gene>
    <name evidence="16" type="ORF">GDO81_000971</name>
</gene>
<dbReference type="GO" id="GO:0045596">
    <property type="term" value="P:negative regulation of cell differentiation"/>
    <property type="evidence" value="ECO:0007669"/>
    <property type="project" value="UniProtKB-ARBA"/>
</dbReference>
<evidence type="ECO:0000256" key="7">
    <source>
        <dbReference type="ARBA" id="ARBA00022771"/>
    </source>
</evidence>
<dbReference type="InterPro" id="IPR036236">
    <property type="entry name" value="Znf_C2H2_sf"/>
</dbReference>
<evidence type="ECO:0000259" key="15">
    <source>
        <dbReference type="PROSITE" id="PS50157"/>
    </source>
</evidence>
<dbReference type="GO" id="GO:0005634">
    <property type="term" value="C:nucleus"/>
    <property type="evidence" value="ECO:0007669"/>
    <property type="project" value="UniProtKB-SubCell"/>
</dbReference>
<keyword evidence="7 13" id="KW-0863">Zinc-finger</keyword>
<dbReference type="FunFam" id="3.30.160.60:FF:000395">
    <property type="entry name" value="zinc finger protein 513"/>
    <property type="match status" value="1"/>
</dbReference>
<evidence type="ECO:0000256" key="6">
    <source>
        <dbReference type="ARBA" id="ARBA00022737"/>
    </source>
</evidence>
<comment type="caution">
    <text evidence="16">The sequence shown here is derived from an EMBL/GenBank/DDBJ whole genome shotgun (WGS) entry which is preliminary data.</text>
</comment>
<dbReference type="InterPro" id="IPR050688">
    <property type="entry name" value="Zinc_finger/UBP_domain"/>
</dbReference>
<dbReference type="FunFam" id="3.30.160.60:FF:000662">
    <property type="entry name" value="RE1-silencing transcription factor A"/>
    <property type="match status" value="1"/>
</dbReference>
<keyword evidence="17" id="KW-1185">Reference proteome</keyword>
<evidence type="ECO:0000256" key="4">
    <source>
        <dbReference type="ARBA" id="ARBA00022491"/>
    </source>
</evidence>
<dbReference type="Proteomes" id="UP000824782">
    <property type="component" value="Unassembled WGS sequence"/>
</dbReference>
<dbReference type="AlphaFoldDB" id="A0AAV7DAK0"/>
<dbReference type="FunFam" id="3.30.160.60:FF:000952">
    <property type="entry name" value="RE1-silencing transcription factor B"/>
    <property type="match status" value="1"/>
</dbReference>
<feature type="compositionally biased region" description="Basic and acidic residues" evidence="14">
    <location>
        <begin position="511"/>
        <end position="522"/>
    </location>
</feature>
<evidence type="ECO:0000256" key="5">
    <source>
        <dbReference type="ARBA" id="ARBA00022723"/>
    </source>
</evidence>
<feature type="domain" description="C2H2-type" evidence="15">
    <location>
        <begin position="320"/>
        <end position="347"/>
    </location>
</feature>
<evidence type="ECO:0000256" key="3">
    <source>
        <dbReference type="ARBA" id="ARBA00022490"/>
    </source>
</evidence>
<dbReference type="GO" id="GO:0045664">
    <property type="term" value="P:regulation of neuron differentiation"/>
    <property type="evidence" value="ECO:0007669"/>
    <property type="project" value="UniProtKB-ARBA"/>
</dbReference>
<dbReference type="Gene3D" id="3.30.160.60">
    <property type="entry name" value="Classic Zinc Finger"/>
    <property type="match status" value="5"/>
</dbReference>
<feature type="compositionally biased region" description="Polar residues" evidence="14">
    <location>
        <begin position="668"/>
        <end position="683"/>
    </location>
</feature>
<feature type="compositionally biased region" description="Polar residues" evidence="14">
    <location>
        <begin position="763"/>
        <end position="790"/>
    </location>
</feature>
<feature type="domain" description="C2H2-type" evidence="15">
    <location>
        <begin position="292"/>
        <end position="319"/>
    </location>
</feature>
<dbReference type="SUPFAM" id="SSF57667">
    <property type="entry name" value="beta-beta-alpha zinc fingers"/>
    <property type="match status" value="3"/>
</dbReference>
<name>A0AAV7DAK0_ENGPU</name>
<dbReference type="Pfam" id="PF00096">
    <property type="entry name" value="zf-C2H2"/>
    <property type="match status" value="1"/>
</dbReference>
<accession>A0AAV7DAK0</accession>
<feature type="region of interest" description="Disordered" evidence="14">
    <location>
        <begin position="498"/>
        <end position="626"/>
    </location>
</feature>
<protein>
    <recommendedName>
        <fullName evidence="15">C2H2-type domain-containing protein</fullName>
    </recommendedName>
</protein>
<evidence type="ECO:0000256" key="12">
    <source>
        <dbReference type="ARBA" id="ARBA00053980"/>
    </source>
</evidence>
<feature type="compositionally biased region" description="Basic and acidic residues" evidence="14">
    <location>
        <begin position="555"/>
        <end position="572"/>
    </location>
</feature>
<dbReference type="GO" id="GO:0005737">
    <property type="term" value="C:cytoplasm"/>
    <property type="evidence" value="ECO:0007669"/>
    <property type="project" value="UniProtKB-SubCell"/>
</dbReference>
<dbReference type="Pfam" id="PF24540">
    <property type="entry name" value="zf-C2H2_REST"/>
    <property type="match status" value="1"/>
</dbReference>
<keyword evidence="11" id="KW-0539">Nucleus</keyword>
<feature type="compositionally biased region" description="Basic and acidic residues" evidence="14">
    <location>
        <begin position="149"/>
        <end position="171"/>
    </location>
</feature>
<evidence type="ECO:0000256" key="13">
    <source>
        <dbReference type="PROSITE-ProRule" id="PRU00042"/>
    </source>
</evidence>
<feature type="compositionally biased region" description="Low complexity" evidence="14">
    <location>
        <begin position="596"/>
        <end position="608"/>
    </location>
</feature>
<evidence type="ECO:0000313" key="16">
    <source>
        <dbReference type="EMBL" id="KAG8593856.1"/>
    </source>
</evidence>
<dbReference type="SMART" id="SM00355">
    <property type="entry name" value="ZnF_C2H2"/>
    <property type="match status" value="8"/>
</dbReference>
<feature type="compositionally biased region" description="Basic and acidic residues" evidence="14">
    <location>
        <begin position="609"/>
        <end position="621"/>
    </location>
</feature>
<evidence type="ECO:0000256" key="8">
    <source>
        <dbReference type="ARBA" id="ARBA00022833"/>
    </source>
</evidence>
<dbReference type="InterPro" id="IPR013087">
    <property type="entry name" value="Znf_C2H2_type"/>
</dbReference>
<evidence type="ECO:0000256" key="10">
    <source>
        <dbReference type="ARBA" id="ARBA00023163"/>
    </source>
</evidence>
<feature type="domain" description="C2H2-type" evidence="15">
    <location>
        <begin position="405"/>
        <end position="433"/>
    </location>
</feature>
<dbReference type="InterPro" id="IPR057281">
    <property type="entry name" value="Zfn-C2H2_REST"/>
</dbReference>
<feature type="compositionally biased region" description="Basic and acidic residues" evidence="14">
    <location>
        <begin position="456"/>
        <end position="472"/>
    </location>
</feature>
<comment type="function">
    <text evidence="12">Transcriptional repressor which binds neuron-restrictive silencer element (NRSE) and represses neuronal gene transcription in non-neuronal cells. Plays a role in the early development of the nervous system and is required for proper patterning of the neuroectoderm during gastrulation. This involves the correct speciation of the neuroepithelial domain and adequate development of the non-neural ectoderm.</text>
</comment>
<keyword evidence="3" id="KW-0963">Cytoplasm</keyword>
<keyword evidence="9" id="KW-0805">Transcription regulation</keyword>
<dbReference type="GO" id="GO:0008270">
    <property type="term" value="F:zinc ion binding"/>
    <property type="evidence" value="ECO:0007669"/>
    <property type="project" value="UniProtKB-KW"/>
</dbReference>
<evidence type="ECO:0000256" key="9">
    <source>
        <dbReference type="ARBA" id="ARBA00023015"/>
    </source>
</evidence>
<keyword evidence="4" id="KW-0678">Repressor</keyword>
<dbReference type="PANTHER" id="PTHR24403:SF102">
    <property type="entry name" value="RE1-SILENCING TRANSCRIPTION FACTOR"/>
    <property type="match status" value="1"/>
</dbReference>